<evidence type="ECO:0000259" key="8">
    <source>
        <dbReference type="Pfam" id="PF00171"/>
    </source>
</evidence>
<keyword evidence="3 7" id="KW-0641">Proline biosynthesis</keyword>
<dbReference type="Pfam" id="PF00171">
    <property type="entry name" value="Aldedh"/>
    <property type="match status" value="1"/>
</dbReference>
<evidence type="ECO:0000256" key="7">
    <source>
        <dbReference type="HAMAP-Rule" id="MF_00412"/>
    </source>
</evidence>
<dbReference type="EMBL" id="BRVP01000010">
    <property type="protein sequence ID" value="GLB52701.1"/>
    <property type="molecule type" value="Genomic_DNA"/>
</dbReference>
<dbReference type="GO" id="GO:0050661">
    <property type="term" value="F:NADP binding"/>
    <property type="evidence" value="ECO:0007669"/>
    <property type="project" value="InterPro"/>
</dbReference>
<dbReference type="InterPro" id="IPR000965">
    <property type="entry name" value="GPR_dom"/>
</dbReference>
<name>A0A9W6EVB0_9FLAO</name>
<keyword evidence="10" id="KW-1185">Reference proteome</keyword>
<dbReference type="HAMAP" id="MF_00412">
    <property type="entry name" value="ProA"/>
    <property type="match status" value="1"/>
</dbReference>
<dbReference type="InterPro" id="IPR012134">
    <property type="entry name" value="Glu-5-SA_DH"/>
</dbReference>
<evidence type="ECO:0000256" key="2">
    <source>
        <dbReference type="ARBA" id="ARBA00022605"/>
    </source>
</evidence>
<dbReference type="NCBIfam" id="NF001221">
    <property type="entry name" value="PRK00197.1"/>
    <property type="match status" value="1"/>
</dbReference>
<keyword evidence="7" id="KW-0963">Cytoplasm</keyword>
<evidence type="ECO:0000256" key="6">
    <source>
        <dbReference type="ARBA" id="ARBA00049024"/>
    </source>
</evidence>
<dbReference type="PANTHER" id="PTHR11063">
    <property type="entry name" value="GLUTAMATE SEMIALDEHYDE DEHYDROGENASE"/>
    <property type="match status" value="1"/>
</dbReference>
<dbReference type="GO" id="GO:0004350">
    <property type="term" value="F:glutamate-5-semialdehyde dehydrogenase activity"/>
    <property type="evidence" value="ECO:0007669"/>
    <property type="project" value="UniProtKB-UniRule"/>
</dbReference>
<dbReference type="InterPro" id="IPR015590">
    <property type="entry name" value="Aldehyde_DH_dom"/>
</dbReference>
<comment type="caution">
    <text evidence="9">The sequence shown here is derived from an EMBL/GenBank/DDBJ whole genome shotgun (WGS) entry which is preliminary data.</text>
</comment>
<accession>A0A9W6EVB0</accession>
<gene>
    <name evidence="7 9" type="primary">proA</name>
    <name evidence="9" type="ORF">NBRC110019_17410</name>
</gene>
<reference evidence="9" key="1">
    <citation type="submission" date="2022-07" db="EMBL/GenBank/DDBJ databases">
        <title>Taxonomy of Novel Oxalotrophic and Methylotrophic Bacteria.</title>
        <authorList>
            <person name="Sahin N."/>
            <person name="Tani A."/>
        </authorList>
    </citation>
    <scope>NUCLEOTIDE SEQUENCE</scope>
    <source>
        <strain evidence="9">AM327</strain>
    </source>
</reference>
<protein>
    <recommendedName>
        <fullName evidence="7">Gamma-glutamyl phosphate reductase</fullName>
        <shortName evidence="7">GPR</shortName>
        <ecNumber evidence="7">1.2.1.41</ecNumber>
    </recommendedName>
    <alternativeName>
        <fullName evidence="7">Glutamate-5-semialdehyde dehydrogenase</fullName>
    </alternativeName>
    <alternativeName>
        <fullName evidence="7">Glutamyl-gamma-semialdehyde dehydrogenase</fullName>
        <shortName evidence="7">GSA dehydrogenase</shortName>
    </alternativeName>
</protein>
<comment type="similarity">
    <text evidence="7">Belongs to the gamma-glutamyl phosphate reductase family.</text>
</comment>
<comment type="pathway">
    <text evidence="1 7">Amino-acid biosynthesis; L-proline biosynthesis; L-glutamate 5-semialdehyde from L-glutamate: step 2/2.</text>
</comment>
<keyword evidence="4 7" id="KW-0521">NADP</keyword>
<evidence type="ECO:0000313" key="10">
    <source>
        <dbReference type="Proteomes" id="UP001143545"/>
    </source>
</evidence>
<dbReference type="NCBIfam" id="TIGR00407">
    <property type="entry name" value="proA"/>
    <property type="match status" value="1"/>
</dbReference>
<organism evidence="9 10">
    <name type="scientific">Neptunitalea chrysea</name>
    <dbReference type="NCBI Taxonomy" id="1647581"/>
    <lineage>
        <taxon>Bacteria</taxon>
        <taxon>Pseudomonadati</taxon>
        <taxon>Bacteroidota</taxon>
        <taxon>Flavobacteriia</taxon>
        <taxon>Flavobacteriales</taxon>
        <taxon>Flavobacteriaceae</taxon>
        <taxon>Neptunitalea</taxon>
    </lineage>
</organism>
<evidence type="ECO:0000256" key="4">
    <source>
        <dbReference type="ARBA" id="ARBA00022857"/>
    </source>
</evidence>
<proteinExistence type="inferred from homology"/>
<keyword evidence="5 7" id="KW-0560">Oxidoreductase</keyword>
<dbReference type="PIRSF" id="PIRSF000151">
    <property type="entry name" value="GPR"/>
    <property type="match status" value="1"/>
</dbReference>
<comment type="function">
    <text evidence="7">Catalyzes the NADPH-dependent reduction of L-glutamate 5-phosphate into L-glutamate 5-semialdehyde and phosphate. The product spontaneously undergoes cyclization to form 1-pyrroline-5-carboxylate.</text>
</comment>
<dbReference type="EC" id="1.2.1.41" evidence="7"/>
<comment type="catalytic activity">
    <reaction evidence="6 7">
        <text>L-glutamate 5-semialdehyde + phosphate + NADP(+) = L-glutamyl 5-phosphate + NADPH + H(+)</text>
        <dbReference type="Rhea" id="RHEA:19541"/>
        <dbReference type="ChEBI" id="CHEBI:15378"/>
        <dbReference type="ChEBI" id="CHEBI:43474"/>
        <dbReference type="ChEBI" id="CHEBI:57783"/>
        <dbReference type="ChEBI" id="CHEBI:58066"/>
        <dbReference type="ChEBI" id="CHEBI:58274"/>
        <dbReference type="ChEBI" id="CHEBI:58349"/>
        <dbReference type="EC" id="1.2.1.41"/>
    </reaction>
</comment>
<feature type="domain" description="Aldehyde dehydrogenase" evidence="8">
    <location>
        <begin position="21"/>
        <end position="245"/>
    </location>
</feature>
<dbReference type="GO" id="GO:0055129">
    <property type="term" value="P:L-proline biosynthetic process"/>
    <property type="evidence" value="ECO:0007669"/>
    <property type="project" value="UniProtKB-UniRule"/>
</dbReference>
<dbReference type="AlphaFoldDB" id="A0A9W6EVB0"/>
<dbReference type="GO" id="GO:0005737">
    <property type="term" value="C:cytoplasm"/>
    <property type="evidence" value="ECO:0007669"/>
    <property type="project" value="UniProtKB-SubCell"/>
</dbReference>
<dbReference type="PANTHER" id="PTHR11063:SF8">
    <property type="entry name" value="DELTA-1-PYRROLINE-5-CARBOXYLATE SYNTHASE"/>
    <property type="match status" value="1"/>
</dbReference>
<evidence type="ECO:0000256" key="1">
    <source>
        <dbReference type="ARBA" id="ARBA00004985"/>
    </source>
</evidence>
<keyword evidence="2 7" id="KW-0028">Amino-acid biosynthesis</keyword>
<dbReference type="InterPro" id="IPR016162">
    <property type="entry name" value="Ald_DH_N"/>
</dbReference>
<sequence>MAKAIKNKVLKSMITILGNRRAEIIDANKRDLDAFTKDDQAMYDRLVVNDKKVDGMIQAVTEVMEQDDPVDTEISSLTLANGLKVINKTAPFGTIMIIYESRPDVTIEAAVLAFKANNKILLKGGKEAVHSNKELVYCWHLALEENGLERDWIQLLTLNRDETQAFLKNPDQKLDLIVPRGGERLIAFVKEHAQCAVLISGRGNNFLFVHKNADWDKTVNVILNAKTHKISACNALDKILFDADLPDLEAKLKELNAILKESNVTVLVDDNVSKVLTKNQVIADEAVWYEEFLAMRCVIGMTNDVDAAIEKINTYSGGHSSTIMTEDTTVAFAFMQQVDSAAVYHNASTRFTDGGQMGVGAELAISTDKLHHRGPLGLKQLVTNKYYVFGNGQIRE</sequence>
<evidence type="ECO:0000313" key="9">
    <source>
        <dbReference type="EMBL" id="GLB52701.1"/>
    </source>
</evidence>
<dbReference type="InterPro" id="IPR016163">
    <property type="entry name" value="Ald_DH_C"/>
</dbReference>
<evidence type="ECO:0000256" key="3">
    <source>
        <dbReference type="ARBA" id="ARBA00022650"/>
    </source>
</evidence>
<dbReference type="CDD" id="cd07079">
    <property type="entry name" value="ALDH_F18-19_ProA-GPR"/>
    <property type="match status" value="1"/>
</dbReference>
<dbReference type="Proteomes" id="UP001143545">
    <property type="component" value="Unassembled WGS sequence"/>
</dbReference>
<dbReference type="SUPFAM" id="SSF53720">
    <property type="entry name" value="ALDH-like"/>
    <property type="match status" value="1"/>
</dbReference>
<dbReference type="Gene3D" id="3.40.605.10">
    <property type="entry name" value="Aldehyde Dehydrogenase, Chain A, domain 1"/>
    <property type="match status" value="1"/>
</dbReference>
<dbReference type="Gene3D" id="3.40.309.10">
    <property type="entry name" value="Aldehyde Dehydrogenase, Chain A, domain 2"/>
    <property type="match status" value="1"/>
</dbReference>
<comment type="subcellular location">
    <subcellularLocation>
        <location evidence="7">Cytoplasm</location>
    </subcellularLocation>
</comment>
<evidence type="ECO:0000256" key="5">
    <source>
        <dbReference type="ARBA" id="ARBA00023002"/>
    </source>
</evidence>
<dbReference type="InterPro" id="IPR016161">
    <property type="entry name" value="Ald_DH/histidinol_DH"/>
</dbReference>